<dbReference type="EMBL" id="BMAO01037991">
    <property type="protein sequence ID" value="GFR21777.1"/>
    <property type="molecule type" value="Genomic_DNA"/>
</dbReference>
<evidence type="ECO:0000313" key="1">
    <source>
        <dbReference type="EMBL" id="GFR21777.1"/>
    </source>
</evidence>
<proteinExistence type="predicted"/>
<keyword evidence="2" id="KW-1185">Reference proteome</keyword>
<dbReference type="AlphaFoldDB" id="A0A8X6LV41"/>
<dbReference type="OrthoDB" id="10373455at2759"/>
<gene>
    <name evidence="1" type="ORF">TNCT_76681</name>
</gene>
<name>A0A8X6LV41_TRICU</name>
<organism evidence="1 2">
    <name type="scientific">Trichonephila clavata</name>
    <name type="common">Joro spider</name>
    <name type="synonym">Nephila clavata</name>
    <dbReference type="NCBI Taxonomy" id="2740835"/>
    <lineage>
        <taxon>Eukaryota</taxon>
        <taxon>Metazoa</taxon>
        <taxon>Ecdysozoa</taxon>
        <taxon>Arthropoda</taxon>
        <taxon>Chelicerata</taxon>
        <taxon>Arachnida</taxon>
        <taxon>Araneae</taxon>
        <taxon>Araneomorphae</taxon>
        <taxon>Entelegynae</taxon>
        <taxon>Araneoidea</taxon>
        <taxon>Nephilidae</taxon>
        <taxon>Trichonephila</taxon>
    </lineage>
</organism>
<evidence type="ECO:0008006" key="3">
    <source>
        <dbReference type="Google" id="ProtNLM"/>
    </source>
</evidence>
<comment type="caution">
    <text evidence="1">The sequence shown here is derived from an EMBL/GenBank/DDBJ whole genome shotgun (WGS) entry which is preliminary data.</text>
</comment>
<sequence>MFLMANSPAEVTDFDLNDFAKFQRRVRFRAKLFKDLKSRFLKEYLGLLAQKRSKSMSHKMKVGEIVLVENPNKKRLFPLEIQPEELPIAAVGMGMVPEPSTLSEVPVAYTDEEVHPELTEVTPAMDSCKFSRCGRKIKPPQKLDILSLTVFFES</sequence>
<evidence type="ECO:0000313" key="2">
    <source>
        <dbReference type="Proteomes" id="UP000887116"/>
    </source>
</evidence>
<protein>
    <recommendedName>
        <fullName evidence="3">DUF5641 domain-containing protein</fullName>
    </recommendedName>
</protein>
<dbReference type="Proteomes" id="UP000887116">
    <property type="component" value="Unassembled WGS sequence"/>
</dbReference>
<accession>A0A8X6LV41</accession>
<reference evidence="1" key="1">
    <citation type="submission" date="2020-07" db="EMBL/GenBank/DDBJ databases">
        <title>Multicomponent nature underlies the extraordinary mechanical properties of spider dragline silk.</title>
        <authorList>
            <person name="Kono N."/>
            <person name="Nakamura H."/>
            <person name="Mori M."/>
            <person name="Yoshida Y."/>
            <person name="Ohtoshi R."/>
            <person name="Malay A.D."/>
            <person name="Moran D.A.P."/>
            <person name="Tomita M."/>
            <person name="Numata K."/>
            <person name="Arakawa K."/>
        </authorList>
    </citation>
    <scope>NUCLEOTIDE SEQUENCE</scope>
</reference>